<dbReference type="AlphaFoldDB" id="A0A2R8CG89"/>
<sequence length="39" mass="4274">MGALFTPAIWQSPICSTITSTQYNQNALEQLSFWPDVGG</sequence>
<evidence type="ECO:0000313" key="1">
    <source>
        <dbReference type="EMBL" id="SPJ31463.1"/>
    </source>
</evidence>
<proteinExistence type="predicted"/>
<gene>
    <name evidence="1" type="ORF">TRM7615_05006</name>
</gene>
<evidence type="ECO:0000313" key="2">
    <source>
        <dbReference type="Proteomes" id="UP000244898"/>
    </source>
</evidence>
<accession>A0A2R8CG89</accession>
<protein>
    <submittedName>
        <fullName evidence="1">Uncharacterized protein</fullName>
    </submittedName>
</protein>
<name>A0A2R8CG89_9RHOB</name>
<reference evidence="2" key="1">
    <citation type="submission" date="2018-03" db="EMBL/GenBank/DDBJ databases">
        <authorList>
            <person name="Rodrigo-Torres L."/>
            <person name="Arahal R. D."/>
            <person name="Lucena T."/>
        </authorList>
    </citation>
    <scope>NUCLEOTIDE SEQUENCE [LARGE SCALE GENOMIC DNA]</scope>
    <source>
        <strain evidence="2">CECT 7615</strain>
    </source>
</reference>
<organism evidence="1 2">
    <name type="scientific">Falsiruegeria mediterranea M17</name>
    <dbReference type="NCBI Taxonomy" id="1200281"/>
    <lineage>
        <taxon>Bacteria</taxon>
        <taxon>Pseudomonadati</taxon>
        <taxon>Pseudomonadota</taxon>
        <taxon>Alphaproteobacteria</taxon>
        <taxon>Rhodobacterales</taxon>
        <taxon>Roseobacteraceae</taxon>
        <taxon>Falsiruegeria</taxon>
    </lineage>
</organism>
<keyword evidence="2" id="KW-1185">Reference proteome</keyword>
<dbReference type="EMBL" id="ONZG01000025">
    <property type="protein sequence ID" value="SPJ31463.1"/>
    <property type="molecule type" value="Genomic_DNA"/>
</dbReference>
<dbReference type="Proteomes" id="UP000244898">
    <property type="component" value="Unassembled WGS sequence"/>
</dbReference>